<keyword evidence="3" id="KW-1185">Reference proteome</keyword>
<evidence type="ECO:0000256" key="1">
    <source>
        <dbReference type="SAM" id="MobiDB-lite"/>
    </source>
</evidence>
<accession>A0AAV4A2C4</accession>
<feature type="compositionally biased region" description="Acidic residues" evidence="1">
    <location>
        <begin position="37"/>
        <end position="56"/>
    </location>
</feature>
<dbReference type="Proteomes" id="UP000735302">
    <property type="component" value="Unassembled WGS sequence"/>
</dbReference>
<protein>
    <submittedName>
        <fullName evidence="2">Uncharacterized protein</fullName>
    </submittedName>
</protein>
<reference evidence="2 3" key="1">
    <citation type="journal article" date="2021" name="Elife">
        <title>Chloroplast acquisition without the gene transfer in kleptoplastic sea slugs, Plakobranchus ocellatus.</title>
        <authorList>
            <person name="Maeda T."/>
            <person name="Takahashi S."/>
            <person name="Yoshida T."/>
            <person name="Shimamura S."/>
            <person name="Takaki Y."/>
            <person name="Nagai Y."/>
            <person name="Toyoda A."/>
            <person name="Suzuki Y."/>
            <person name="Arimoto A."/>
            <person name="Ishii H."/>
            <person name="Satoh N."/>
            <person name="Nishiyama T."/>
            <person name="Hasebe M."/>
            <person name="Maruyama T."/>
            <person name="Minagawa J."/>
            <person name="Obokata J."/>
            <person name="Shigenobu S."/>
        </authorList>
    </citation>
    <scope>NUCLEOTIDE SEQUENCE [LARGE SCALE GENOMIC DNA]</scope>
</reference>
<feature type="non-terminal residue" evidence="2">
    <location>
        <position position="1"/>
    </location>
</feature>
<name>A0AAV4A2C4_9GAST</name>
<dbReference type="AlphaFoldDB" id="A0AAV4A2C4"/>
<comment type="caution">
    <text evidence="2">The sequence shown here is derived from an EMBL/GenBank/DDBJ whole genome shotgun (WGS) entry which is preliminary data.</text>
</comment>
<organism evidence="2 3">
    <name type="scientific">Plakobranchus ocellatus</name>
    <dbReference type="NCBI Taxonomy" id="259542"/>
    <lineage>
        <taxon>Eukaryota</taxon>
        <taxon>Metazoa</taxon>
        <taxon>Spiralia</taxon>
        <taxon>Lophotrochozoa</taxon>
        <taxon>Mollusca</taxon>
        <taxon>Gastropoda</taxon>
        <taxon>Heterobranchia</taxon>
        <taxon>Euthyneura</taxon>
        <taxon>Panpulmonata</taxon>
        <taxon>Sacoglossa</taxon>
        <taxon>Placobranchoidea</taxon>
        <taxon>Plakobranchidae</taxon>
        <taxon>Plakobranchus</taxon>
    </lineage>
</organism>
<sequence>YKAILEGIIKTGGSELVPSLQAFIEASCQSITKNEEADSPVDEEEGVIDDESDINNDDTGVGNED</sequence>
<feature type="region of interest" description="Disordered" evidence="1">
    <location>
        <begin position="31"/>
        <end position="65"/>
    </location>
</feature>
<evidence type="ECO:0000313" key="3">
    <source>
        <dbReference type="Proteomes" id="UP000735302"/>
    </source>
</evidence>
<evidence type="ECO:0000313" key="2">
    <source>
        <dbReference type="EMBL" id="GFO00359.1"/>
    </source>
</evidence>
<dbReference type="EMBL" id="BLXT01003085">
    <property type="protein sequence ID" value="GFO00359.1"/>
    <property type="molecule type" value="Genomic_DNA"/>
</dbReference>
<gene>
    <name evidence="2" type="ORF">PoB_002686400</name>
</gene>
<proteinExistence type="predicted"/>